<dbReference type="SUPFAM" id="SSF52540">
    <property type="entry name" value="P-loop containing nucleoside triphosphate hydrolases"/>
    <property type="match status" value="1"/>
</dbReference>
<dbReference type="FunFam" id="3.30.70.270:FF:000001">
    <property type="entry name" value="Diguanylate cyclase domain protein"/>
    <property type="match status" value="1"/>
</dbReference>
<dbReference type="GO" id="GO:0005524">
    <property type="term" value="F:ATP binding"/>
    <property type="evidence" value="ECO:0007669"/>
    <property type="project" value="InterPro"/>
</dbReference>
<evidence type="ECO:0000259" key="3">
    <source>
        <dbReference type="PROSITE" id="PS50887"/>
    </source>
</evidence>
<reference evidence="4" key="1">
    <citation type="submission" date="2017-04" db="EMBL/GenBank/DDBJ databases">
        <title>Genome deletions in a multicellular cyanobacterial endosymbiont for morphological adaptation in marine diatoms.</title>
        <authorList>
            <person name="Wang Y."/>
            <person name="Gao H."/>
            <person name="Li R."/>
            <person name="Xu X."/>
        </authorList>
    </citation>
    <scope>NUCLEOTIDE SEQUENCE</scope>
    <source>
        <strain evidence="4">FACHB 800</strain>
    </source>
</reference>
<dbReference type="InterPro" id="IPR000160">
    <property type="entry name" value="GGDEF_dom"/>
</dbReference>
<evidence type="ECO:0000259" key="2">
    <source>
        <dbReference type="PROSITE" id="PS50011"/>
    </source>
</evidence>
<dbReference type="EMBL" id="CP021056">
    <property type="protein sequence ID" value="QXE23235.1"/>
    <property type="molecule type" value="Genomic_DNA"/>
</dbReference>
<evidence type="ECO:0000313" key="5">
    <source>
        <dbReference type="Proteomes" id="UP000683511"/>
    </source>
</evidence>
<dbReference type="Pfam" id="PF13191">
    <property type="entry name" value="AAA_16"/>
    <property type="match status" value="1"/>
</dbReference>
<dbReference type="Proteomes" id="UP000683511">
    <property type="component" value="Chromosome"/>
</dbReference>
<comment type="subcellular location">
    <subcellularLocation>
        <location evidence="1">Membrane</location>
        <topology evidence="1">Single-pass membrane protein</topology>
    </subcellularLocation>
</comment>
<dbReference type="GO" id="GO:0004672">
    <property type="term" value="F:protein kinase activity"/>
    <property type="evidence" value="ECO:0007669"/>
    <property type="project" value="InterPro"/>
</dbReference>
<organism evidence="4 5">
    <name type="scientific">Richelia sinica FACHB-800</name>
    <dbReference type="NCBI Taxonomy" id="1357546"/>
    <lineage>
        <taxon>Bacteria</taxon>
        <taxon>Bacillati</taxon>
        <taxon>Cyanobacteriota</taxon>
        <taxon>Cyanophyceae</taxon>
        <taxon>Nostocales</taxon>
        <taxon>Nostocaceae</taxon>
        <taxon>Richelia</taxon>
    </lineage>
</organism>
<dbReference type="InterPro" id="IPR029016">
    <property type="entry name" value="GAF-like_dom_sf"/>
</dbReference>
<dbReference type="InterPro" id="IPR000719">
    <property type="entry name" value="Prot_kinase_dom"/>
</dbReference>
<dbReference type="PROSITE" id="PS50011">
    <property type="entry name" value="PROTEIN_KINASE_DOM"/>
    <property type="match status" value="1"/>
</dbReference>
<dbReference type="SUPFAM" id="SSF48452">
    <property type="entry name" value="TPR-like"/>
    <property type="match status" value="1"/>
</dbReference>
<dbReference type="SUPFAM" id="SSF56112">
    <property type="entry name" value="Protein kinase-like (PK-like)"/>
    <property type="match status" value="1"/>
</dbReference>
<keyword evidence="5" id="KW-1185">Reference proteome</keyword>
<dbReference type="InterPro" id="IPR011009">
    <property type="entry name" value="Kinase-like_dom_sf"/>
</dbReference>
<dbReference type="Gene3D" id="3.30.70.270">
    <property type="match status" value="1"/>
</dbReference>
<dbReference type="PANTHER" id="PTHR43642">
    <property type="entry name" value="HYBRID SIGNAL TRANSDUCTION HISTIDINE KINASE G"/>
    <property type="match status" value="1"/>
</dbReference>
<dbReference type="InterPro" id="IPR043128">
    <property type="entry name" value="Rev_trsase/Diguanyl_cyclase"/>
</dbReference>
<dbReference type="SMART" id="SM00220">
    <property type="entry name" value="S_TKc"/>
    <property type="match status" value="1"/>
</dbReference>
<dbReference type="CDD" id="cd01949">
    <property type="entry name" value="GGDEF"/>
    <property type="match status" value="1"/>
</dbReference>
<protein>
    <submittedName>
        <fullName evidence="4">Multi-sensor signal transduction multi-kinase</fullName>
    </submittedName>
</protein>
<dbReference type="Gene3D" id="3.40.50.300">
    <property type="entry name" value="P-loop containing nucleotide triphosphate hydrolases"/>
    <property type="match status" value="1"/>
</dbReference>
<feature type="domain" description="GGDEF" evidence="3">
    <location>
        <begin position="1613"/>
        <end position="1750"/>
    </location>
</feature>
<dbReference type="KEGG" id="rsin:B6N60_01924"/>
<dbReference type="Pfam" id="PF00990">
    <property type="entry name" value="GGDEF"/>
    <property type="match status" value="1"/>
</dbReference>
<gene>
    <name evidence="4" type="ORF">B6N60_01924</name>
</gene>
<feature type="domain" description="Protein kinase" evidence="2">
    <location>
        <begin position="18"/>
        <end position="297"/>
    </location>
</feature>
<dbReference type="Pfam" id="PF00069">
    <property type="entry name" value="Pkinase"/>
    <property type="match status" value="1"/>
</dbReference>
<evidence type="ECO:0000256" key="1">
    <source>
        <dbReference type="ARBA" id="ARBA00004167"/>
    </source>
</evidence>
<proteinExistence type="predicted"/>
<dbReference type="InterPro" id="IPR029787">
    <property type="entry name" value="Nucleotide_cyclase"/>
</dbReference>
<accession>A0A975Y4J2</accession>
<dbReference type="SUPFAM" id="SSF55781">
    <property type="entry name" value="GAF domain-like"/>
    <property type="match status" value="1"/>
</dbReference>
<dbReference type="Pfam" id="PF01590">
    <property type="entry name" value="GAF"/>
    <property type="match status" value="1"/>
</dbReference>
<dbReference type="Gene3D" id="1.10.510.10">
    <property type="entry name" value="Transferase(Phosphotransferase) domain 1"/>
    <property type="match status" value="1"/>
</dbReference>
<dbReference type="InterPro" id="IPR011990">
    <property type="entry name" value="TPR-like_helical_dom_sf"/>
</dbReference>
<name>A0A975Y4J2_9NOST</name>
<dbReference type="PROSITE" id="PS50887">
    <property type="entry name" value="GGDEF"/>
    <property type="match status" value="1"/>
</dbReference>
<dbReference type="NCBIfam" id="TIGR00254">
    <property type="entry name" value="GGDEF"/>
    <property type="match status" value="1"/>
</dbReference>
<dbReference type="Gene3D" id="3.30.450.40">
    <property type="match status" value="1"/>
</dbReference>
<dbReference type="SMART" id="SM00267">
    <property type="entry name" value="GGDEF"/>
    <property type="match status" value="1"/>
</dbReference>
<sequence>MLKVLITTAMATPAISGYQIIEQVYCGSRTIVYRAMREQDSAAVVIKLLASEYPTFNELLQFRNQYTITRNLNIPGIIHSLSLEPYLNSYALVMEDFGGVSLREYCQNQHLLLQEFLEIALQLADIIYQLYLQRIIHKDIKPANILINPDSKQIKLIDFSVATLLPRDTQTIISPNGLEGTLAYISPEQTGRMNRGIDYRSDFYSLGVTFFQLLTGHLPFPSHDPMELVHCHIAKQPPSLAEINFDNGEARPKIPPVLYEIVIKLMAKNAEERYQSALGLKYDLEKCMKQLQKHGHIPSFRIGERDICDRFLIPEKLYGREAEVQQLLQVFTRIAGCQDRATNFNDSPLNPLSPSSEAVVHREIMLVTGHSGIGKTAVVNEIHKPIIRQRGYFIKGKFDQFHRNIPFSGFVQAFRDLMGQLFTESDEKLQQWKTKILAALGENAQAIVEVIPELEQIIGKQPPVLELSATAAQNRFNLLFPKFIQLFTNPEHPLVIFLDDLQWTDSASWKLIQLLMSDDHSQYLLLIGAYRDNEIYPEHPLFSTLEELQKSAVFINLINLKPLDQWQLNQLVADTLGCAEDLAFPLSRLIAQKTQGNPFFATQFLKALHQEGLIQFNWQEGCWQCELSQINQESLTDDVVELMIQQVHKLPKPTQEILKLAACIGNQFSLNTLAIISKQSEIATATCLWSALQAGLVLPQSEVYKFYQKCDGLLPTANLHISEAVANYKFLHDRVQQAAYAMIPQHDKQGTHLAIGHLLLINIPEKERKDNIFNIVNQLNLGIDCITSNYEKYELAKLNLIAGEKSRNATAYNAAFKYLNLAIGILPADAWETEYGLTLSLHEVGAEVAFLSGEFAQMSEIINIVLHQARSLLDTIKIYEIRIQAYAVQNQQLAAFQTALNILKKLEIIFPEQPSLSDIQTAFAETKAKFLAKSLDELMNSPATEDSQVLAAMRLLLISSACSYIAAPQVMPLIALKQVSLSLEHGNTDISPFSYACYALLLCGVVNDIDLGYQVGELALNILERFNAKQIKARTLFLVYSYAKICKHHIREMLIPLDDVYQIGIETGDLEYAGFAANHYIFNSYFTGQLLSELVQKIEDKINIFTKLKQFSCAKYIGIFYQGVLNLLADAPNDNNVNKERYINAEKIAFFKAANDRSGVLYIYLNNLMFFYLLGNEQRARENAKNGEPYLDGVVGSVIVPVFYFYSALLMLRVDVNASETEKLDILHNVNTIQAKIKFWADYAPMNYLHKYDLIAAECYRVLDEKLEAIEYYDRAIAGAKENGYIQEEALANELTAKFYLDWGKEKVAQGYMQEAYYCYARWGSAAKTTDLEKRYPQLLQPILQQRRQKLKPLESIVNIALSETSSSTSSSSSSSSISNALDFASVLKAAQAISSSIQLDELISILTQIILENSGAEKCVLLLPYRDQWQIRSIATVSPSGKSPQILLQTESLEHSSRVPVTLIQYVKRTLKPVVIDDNKTDIPGVIRDYMLHHQPKSVLCTPILNQGQLIAILYLENQLAVGAFTSDRLQVLNLLCSQAVISLQNAQLYQQLQDYSHILEQKVAERTAALEKANEELHRLATLDGLTRVMNRRRLDEYLQEQWKQLQREKQPLSLILCDVDCFKAYNDYYGHQAGDQCLQQVAQAINQSVKRPGDLVARYGGEEFAIVLPNTSLEGAGILATQICLQVGQLDIPHARSTVSHRVTLSVGIYSILPHTGESLNNLIAMADRALYQAKTEGRNRYCIYGSTSIPIVI</sequence>
<evidence type="ECO:0000313" key="4">
    <source>
        <dbReference type="EMBL" id="QXE23235.1"/>
    </source>
</evidence>
<dbReference type="SMART" id="SM00065">
    <property type="entry name" value="GAF"/>
    <property type="match status" value="1"/>
</dbReference>
<dbReference type="CDD" id="cd14014">
    <property type="entry name" value="STKc_PknB_like"/>
    <property type="match status" value="1"/>
</dbReference>
<dbReference type="InterPro" id="IPR053159">
    <property type="entry name" value="Hybrid_Histidine_Kinase"/>
</dbReference>
<dbReference type="InterPro" id="IPR027417">
    <property type="entry name" value="P-loop_NTPase"/>
</dbReference>
<dbReference type="PANTHER" id="PTHR43642:SF1">
    <property type="entry name" value="HYBRID SIGNAL TRANSDUCTION HISTIDINE KINASE G"/>
    <property type="match status" value="1"/>
</dbReference>
<dbReference type="InterPro" id="IPR003018">
    <property type="entry name" value="GAF"/>
</dbReference>
<dbReference type="InterPro" id="IPR008271">
    <property type="entry name" value="Ser/Thr_kinase_AS"/>
</dbReference>
<dbReference type="SUPFAM" id="SSF55073">
    <property type="entry name" value="Nucleotide cyclase"/>
    <property type="match status" value="1"/>
</dbReference>
<dbReference type="GO" id="GO:0016020">
    <property type="term" value="C:membrane"/>
    <property type="evidence" value="ECO:0007669"/>
    <property type="project" value="UniProtKB-SubCell"/>
</dbReference>
<dbReference type="InterPro" id="IPR041664">
    <property type="entry name" value="AAA_16"/>
</dbReference>
<dbReference type="PROSITE" id="PS00108">
    <property type="entry name" value="PROTEIN_KINASE_ST"/>
    <property type="match status" value="1"/>
</dbReference>